<protein>
    <submittedName>
        <fullName evidence="2">Uncharacterized protein</fullName>
    </submittedName>
</protein>
<proteinExistence type="predicted"/>
<dbReference type="EMBL" id="LUEZ02000143">
    <property type="protein sequence ID" value="RDB15720.1"/>
    <property type="molecule type" value="Genomic_DNA"/>
</dbReference>
<organism evidence="2 3">
    <name type="scientific">Hypsizygus marmoreus</name>
    <name type="common">White beech mushroom</name>
    <name type="synonym">Agaricus marmoreus</name>
    <dbReference type="NCBI Taxonomy" id="39966"/>
    <lineage>
        <taxon>Eukaryota</taxon>
        <taxon>Fungi</taxon>
        <taxon>Dikarya</taxon>
        <taxon>Basidiomycota</taxon>
        <taxon>Agaricomycotina</taxon>
        <taxon>Agaricomycetes</taxon>
        <taxon>Agaricomycetidae</taxon>
        <taxon>Agaricales</taxon>
        <taxon>Tricholomatineae</taxon>
        <taxon>Lyophyllaceae</taxon>
        <taxon>Hypsizygus</taxon>
    </lineage>
</organism>
<feature type="region of interest" description="Disordered" evidence="1">
    <location>
        <begin position="1"/>
        <end position="72"/>
    </location>
</feature>
<feature type="compositionally biased region" description="Pro residues" evidence="1">
    <location>
        <begin position="35"/>
        <end position="44"/>
    </location>
</feature>
<reference evidence="2" key="1">
    <citation type="submission" date="2018-04" db="EMBL/GenBank/DDBJ databases">
        <title>Whole genome sequencing of Hypsizygus marmoreus.</title>
        <authorList>
            <person name="Choi I.-G."/>
            <person name="Min B."/>
            <person name="Kim J.-G."/>
            <person name="Kim S."/>
            <person name="Oh Y.-L."/>
            <person name="Kong W.-S."/>
            <person name="Park H."/>
            <person name="Jeong J."/>
            <person name="Song E.-S."/>
        </authorList>
    </citation>
    <scope>NUCLEOTIDE SEQUENCE [LARGE SCALE GENOMIC DNA]</scope>
    <source>
        <strain evidence="2">51987-8</strain>
    </source>
</reference>
<evidence type="ECO:0000313" key="2">
    <source>
        <dbReference type="EMBL" id="RDB15720.1"/>
    </source>
</evidence>
<evidence type="ECO:0000256" key="1">
    <source>
        <dbReference type="SAM" id="MobiDB-lite"/>
    </source>
</evidence>
<comment type="caution">
    <text evidence="2">The sequence shown here is derived from an EMBL/GenBank/DDBJ whole genome shotgun (WGS) entry which is preliminary data.</text>
</comment>
<dbReference type="AlphaFoldDB" id="A0A369J3J9"/>
<keyword evidence="3" id="KW-1185">Reference proteome</keyword>
<sequence>MASIFVVRGPTSTVETEERDDDESGEPEHGHGIPNPTPFSPHPPNLTSRGGTMNERKAERSQCISTARAKIS</sequence>
<accession>A0A369J3J9</accession>
<dbReference type="Proteomes" id="UP000076154">
    <property type="component" value="Unassembled WGS sequence"/>
</dbReference>
<evidence type="ECO:0000313" key="3">
    <source>
        <dbReference type="Proteomes" id="UP000076154"/>
    </source>
</evidence>
<name>A0A369J3J9_HYPMA</name>
<feature type="compositionally biased region" description="Acidic residues" evidence="1">
    <location>
        <begin position="15"/>
        <end position="25"/>
    </location>
</feature>
<dbReference type="InParanoid" id="A0A369J3J9"/>
<gene>
    <name evidence="2" type="ORF">Hypma_003942</name>
</gene>